<sequence>MNYNFIHTYVSVDCVVFGFDKENRLNILLVLKNRDKAQMEKQRRLPGSLILSDEDVDDAAQRVLHEITGIKKMVLKQFRCFADPNRASDPEDAKWMEEEYKSSIDRIITVAYLSLCRIDQKMNSTKYDTVDWFPIDKIPNLPFDHNLIVKESLIEIRKWIESDFTIIFELLPKKFTIRQLYQLYNDLSERYIDIKNFHKKIASFNYIIPLDEMETNVSHRAARYYKFDAKVYKKNNTKLIK</sequence>
<dbReference type="InterPro" id="IPR000086">
    <property type="entry name" value="NUDIX_hydrolase_dom"/>
</dbReference>
<dbReference type="CDD" id="cd18873">
    <property type="entry name" value="NUDIX_NadM_like"/>
    <property type="match status" value="1"/>
</dbReference>
<feature type="domain" description="NrtR DNA-binding winged helix" evidence="2">
    <location>
        <begin position="167"/>
        <end position="227"/>
    </location>
</feature>
<dbReference type="Pfam" id="PF21906">
    <property type="entry name" value="WHD_NrtR"/>
    <property type="match status" value="1"/>
</dbReference>
<accession>A0A085BFV8</accession>
<gene>
    <name evidence="3" type="ORF">IO89_14285</name>
</gene>
<evidence type="ECO:0000313" key="4">
    <source>
        <dbReference type="Proteomes" id="UP000028623"/>
    </source>
</evidence>
<evidence type="ECO:0000313" key="3">
    <source>
        <dbReference type="EMBL" id="KFC21353.1"/>
    </source>
</evidence>
<dbReference type="AlphaFoldDB" id="A0A085BFV8"/>
<organism evidence="3 4">
    <name type="scientific">Epilithonimonas lactis</name>
    <dbReference type="NCBI Taxonomy" id="421072"/>
    <lineage>
        <taxon>Bacteria</taxon>
        <taxon>Pseudomonadati</taxon>
        <taxon>Bacteroidota</taxon>
        <taxon>Flavobacteriia</taxon>
        <taxon>Flavobacteriales</taxon>
        <taxon>Weeksellaceae</taxon>
        <taxon>Chryseobacterium group</taxon>
        <taxon>Epilithonimonas</taxon>
    </lineage>
</organism>
<dbReference type="InterPro" id="IPR015797">
    <property type="entry name" value="NUDIX_hydrolase-like_dom_sf"/>
</dbReference>
<dbReference type="SUPFAM" id="SSF46785">
    <property type="entry name" value="Winged helix' DNA-binding domain"/>
    <property type="match status" value="1"/>
</dbReference>
<evidence type="ECO:0000259" key="1">
    <source>
        <dbReference type="Pfam" id="PF00293"/>
    </source>
</evidence>
<dbReference type="SUPFAM" id="SSF55811">
    <property type="entry name" value="Nudix"/>
    <property type="match status" value="1"/>
</dbReference>
<dbReference type="InterPro" id="IPR036388">
    <property type="entry name" value="WH-like_DNA-bd_sf"/>
</dbReference>
<proteinExistence type="predicted"/>
<dbReference type="Pfam" id="PF00293">
    <property type="entry name" value="NUDIX"/>
    <property type="match status" value="1"/>
</dbReference>
<protein>
    <submittedName>
        <fullName evidence="3">DNA mismatch repair protein MutT</fullName>
    </submittedName>
</protein>
<feature type="domain" description="Nudix hydrolase" evidence="1">
    <location>
        <begin position="10"/>
        <end position="142"/>
    </location>
</feature>
<comment type="caution">
    <text evidence="3">The sequence shown here is derived from an EMBL/GenBank/DDBJ whole genome shotgun (WGS) entry which is preliminary data.</text>
</comment>
<dbReference type="PANTHER" id="PTHR43736:SF4">
    <property type="entry name" value="SLR1690 PROTEIN"/>
    <property type="match status" value="1"/>
</dbReference>
<dbReference type="RefSeq" id="WP_034977291.1">
    <property type="nucleotide sequence ID" value="NZ_FOFI01000001.1"/>
</dbReference>
<reference evidence="3 4" key="1">
    <citation type="submission" date="2014-07" db="EMBL/GenBank/DDBJ databases">
        <title>Epilithonimonas lactis LMG 22401 Genome.</title>
        <authorList>
            <person name="Pipes S.E."/>
            <person name="Stropko S.J."/>
        </authorList>
    </citation>
    <scope>NUCLEOTIDE SEQUENCE [LARGE SCALE GENOMIC DNA]</scope>
    <source>
        <strain evidence="3 4">LMG 24401</strain>
    </source>
</reference>
<dbReference type="Proteomes" id="UP000028623">
    <property type="component" value="Unassembled WGS sequence"/>
</dbReference>
<dbReference type="eggNOG" id="COG1051">
    <property type="taxonomic scope" value="Bacteria"/>
</dbReference>
<name>A0A085BFV8_9FLAO</name>
<dbReference type="STRING" id="421072.SAMN04488097_0763"/>
<dbReference type="PANTHER" id="PTHR43736">
    <property type="entry name" value="ADP-RIBOSE PYROPHOSPHATASE"/>
    <property type="match status" value="1"/>
</dbReference>
<evidence type="ECO:0000259" key="2">
    <source>
        <dbReference type="Pfam" id="PF21906"/>
    </source>
</evidence>
<dbReference type="Gene3D" id="3.90.79.10">
    <property type="entry name" value="Nucleoside Triphosphate Pyrophosphohydrolase"/>
    <property type="match status" value="1"/>
</dbReference>
<dbReference type="OrthoDB" id="9786141at2"/>
<dbReference type="InterPro" id="IPR036390">
    <property type="entry name" value="WH_DNA-bd_sf"/>
</dbReference>
<dbReference type="Gene3D" id="1.10.10.10">
    <property type="entry name" value="Winged helix-like DNA-binding domain superfamily/Winged helix DNA-binding domain"/>
    <property type="match status" value="1"/>
</dbReference>
<keyword evidence="4" id="KW-1185">Reference proteome</keyword>
<dbReference type="InterPro" id="IPR054105">
    <property type="entry name" value="WHD_NrtR"/>
</dbReference>
<dbReference type="EMBL" id="JPLY01000004">
    <property type="protein sequence ID" value="KFC21353.1"/>
    <property type="molecule type" value="Genomic_DNA"/>
</dbReference>